<keyword evidence="3" id="KW-0597">Phosphoprotein</keyword>
<name>A0ABT9R8B6_9ACTN</name>
<feature type="region of interest" description="Disordered" evidence="12">
    <location>
        <begin position="522"/>
        <end position="582"/>
    </location>
</feature>
<keyword evidence="5 13" id="KW-0812">Transmembrane</keyword>
<evidence type="ECO:0000256" key="1">
    <source>
        <dbReference type="ARBA" id="ARBA00004651"/>
    </source>
</evidence>
<keyword evidence="11 13" id="KW-0472">Membrane</keyword>
<dbReference type="InterPro" id="IPR003594">
    <property type="entry name" value="HATPase_dom"/>
</dbReference>
<dbReference type="PANTHER" id="PTHR43547">
    <property type="entry name" value="TWO-COMPONENT HISTIDINE KINASE"/>
    <property type="match status" value="1"/>
</dbReference>
<keyword evidence="4 16" id="KW-0808">Transferase</keyword>
<evidence type="ECO:0000256" key="11">
    <source>
        <dbReference type="ARBA" id="ARBA00023136"/>
    </source>
</evidence>
<accession>A0ABT9R8B6</accession>
<dbReference type="InterPro" id="IPR039506">
    <property type="entry name" value="SPOB_a"/>
</dbReference>
<dbReference type="EMBL" id="JAUSRB010000002">
    <property type="protein sequence ID" value="MDP9865481.1"/>
    <property type="molecule type" value="Genomic_DNA"/>
</dbReference>
<evidence type="ECO:0000256" key="5">
    <source>
        <dbReference type="ARBA" id="ARBA00022692"/>
    </source>
</evidence>
<dbReference type="InterPro" id="IPR000014">
    <property type="entry name" value="PAS"/>
</dbReference>
<keyword evidence="8" id="KW-0067">ATP-binding</keyword>
<dbReference type="SUPFAM" id="SSF55874">
    <property type="entry name" value="ATPase domain of HSP90 chaperone/DNA topoisomerase II/histidine kinase"/>
    <property type="match status" value="1"/>
</dbReference>
<dbReference type="Pfam" id="PF08448">
    <property type="entry name" value="PAS_4"/>
    <property type="match status" value="1"/>
</dbReference>
<feature type="compositionally biased region" description="Basic and acidic residues" evidence="12">
    <location>
        <begin position="542"/>
        <end position="551"/>
    </location>
</feature>
<keyword evidence="17" id="KW-1185">Reference proteome</keyword>
<dbReference type="SMART" id="SM00387">
    <property type="entry name" value="HATPase_c"/>
    <property type="match status" value="1"/>
</dbReference>
<evidence type="ECO:0000256" key="8">
    <source>
        <dbReference type="ARBA" id="ARBA00022840"/>
    </source>
</evidence>
<evidence type="ECO:0000259" key="15">
    <source>
        <dbReference type="PROSITE" id="PS50112"/>
    </source>
</evidence>
<evidence type="ECO:0000256" key="7">
    <source>
        <dbReference type="ARBA" id="ARBA00022777"/>
    </source>
</evidence>
<dbReference type="SUPFAM" id="SSF55785">
    <property type="entry name" value="PYP-like sensor domain (PAS domain)"/>
    <property type="match status" value="1"/>
</dbReference>
<organism evidence="16 17">
    <name type="scientific">Streptosporangium brasiliense</name>
    <dbReference type="NCBI Taxonomy" id="47480"/>
    <lineage>
        <taxon>Bacteria</taxon>
        <taxon>Bacillati</taxon>
        <taxon>Actinomycetota</taxon>
        <taxon>Actinomycetes</taxon>
        <taxon>Streptosporangiales</taxon>
        <taxon>Streptosporangiaceae</taxon>
        <taxon>Streptosporangium</taxon>
    </lineage>
</organism>
<dbReference type="CDD" id="cd00130">
    <property type="entry name" value="PAS"/>
    <property type="match status" value="1"/>
</dbReference>
<dbReference type="PANTHER" id="PTHR43547:SF10">
    <property type="entry name" value="SENSOR HISTIDINE KINASE DCUS"/>
    <property type="match status" value="1"/>
</dbReference>
<dbReference type="GO" id="GO:0004673">
    <property type="term" value="F:protein histidine kinase activity"/>
    <property type="evidence" value="ECO:0007669"/>
    <property type="project" value="UniProtKB-EC"/>
</dbReference>
<keyword evidence="6" id="KW-0547">Nucleotide-binding</keyword>
<dbReference type="InterPro" id="IPR016120">
    <property type="entry name" value="Sig_transdc_His_kin_SpoOB"/>
</dbReference>
<keyword evidence="2" id="KW-1003">Cell membrane</keyword>
<dbReference type="PROSITE" id="PS50109">
    <property type="entry name" value="HIS_KIN"/>
    <property type="match status" value="1"/>
</dbReference>
<dbReference type="Proteomes" id="UP001230426">
    <property type="component" value="Unassembled WGS sequence"/>
</dbReference>
<dbReference type="SUPFAM" id="SSF55890">
    <property type="entry name" value="Sporulation response regulatory protein Spo0B"/>
    <property type="match status" value="1"/>
</dbReference>
<dbReference type="InterPro" id="IPR033463">
    <property type="entry name" value="sCache_3"/>
</dbReference>
<sequence length="582" mass="61768">MRRILNASLGTQLFMLQTVIVFLAVGGTAGVWMEHTRSQLDRQYQQRALAIAESVAGLPQVREAFTRPRPEVSLQPIAAGVQAATGADYVVIANREQIRYAHPNTALIGKRLSTDGSEILTSGRTWTGIQTGTLGRSVRGKAPIFDSSGRVIGLASVGVLQDTVAEELGSALPPLLWTVLAVLLAGSAAAGLIARRVRRQTFGLEPREIAALLEQREGVLHGVKEGVLALDLQGRVTLVNDAARDLLGLSAHDVGRELREMPLSDRMRDVLDGADPGDDRVVLHRDRVLVLNRTPVAVREQPSGWVVTLRDRTELVRLARELDQASSTTDALRAQAHEFANRMHTVVGLLELGEHETAVNYITQTSEAYGRYASGIREKVADPTLAALLLAKSAEAAERGASLVLAEDSRVEEGMLGDPHDAVLVVGNLVANALDALDEVGGTVEVSVRAETDGLHVRVGDSGPGITPGLAEEVFREGFTTKIAHAGPRGLGLALTRQACSRRGGWVRVHNADGAVFTALLPRREDPAGTPPRAAGPVGWGDDGRAGRGDDGPAGTPPREAGRGDDERTGGPGGTTDRGAPR</sequence>
<keyword evidence="7 16" id="KW-0418">Kinase</keyword>
<evidence type="ECO:0000256" key="10">
    <source>
        <dbReference type="ARBA" id="ARBA00023012"/>
    </source>
</evidence>
<proteinExistence type="predicted"/>
<dbReference type="PROSITE" id="PS50112">
    <property type="entry name" value="PAS"/>
    <property type="match status" value="1"/>
</dbReference>
<dbReference type="InterPro" id="IPR029151">
    <property type="entry name" value="Sensor-like_sf"/>
</dbReference>
<reference evidence="16 17" key="1">
    <citation type="submission" date="2023-07" db="EMBL/GenBank/DDBJ databases">
        <title>Sequencing the genomes of 1000 actinobacteria strains.</title>
        <authorList>
            <person name="Klenk H.-P."/>
        </authorList>
    </citation>
    <scope>NUCLEOTIDE SEQUENCE [LARGE SCALE GENOMIC DNA]</scope>
    <source>
        <strain evidence="16 17">DSM 44109</strain>
    </source>
</reference>
<evidence type="ECO:0000313" key="17">
    <source>
        <dbReference type="Proteomes" id="UP001230426"/>
    </source>
</evidence>
<dbReference type="Pfam" id="PF14689">
    <property type="entry name" value="SPOB_a"/>
    <property type="match status" value="1"/>
</dbReference>
<evidence type="ECO:0000259" key="14">
    <source>
        <dbReference type="PROSITE" id="PS50109"/>
    </source>
</evidence>
<dbReference type="InterPro" id="IPR013656">
    <property type="entry name" value="PAS_4"/>
</dbReference>
<dbReference type="SUPFAM" id="SSF103190">
    <property type="entry name" value="Sensory domain-like"/>
    <property type="match status" value="1"/>
</dbReference>
<dbReference type="Pfam" id="PF02518">
    <property type="entry name" value="HATPase_c"/>
    <property type="match status" value="1"/>
</dbReference>
<feature type="domain" description="Histidine kinase" evidence="14">
    <location>
        <begin position="334"/>
        <end position="525"/>
    </location>
</feature>
<keyword evidence="10" id="KW-0902">Two-component regulatory system</keyword>
<evidence type="ECO:0000256" key="13">
    <source>
        <dbReference type="SAM" id="Phobius"/>
    </source>
</evidence>
<keyword evidence="9 13" id="KW-1133">Transmembrane helix</keyword>
<comment type="subcellular location">
    <subcellularLocation>
        <location evidence="1">Cell membrane</location>
        <topology evidence="1">Multi-pass membrane protein</topology>
    </subcellularLocation>
</comment>
<dbReference type="Pfam" id="PF17203">
    <property type="entry name" value="sCache_3_2"/>
    <property type="match status" value="1"/>
</dbReference>
<dbReference type="SMART" id="SM00091">
    <property type="entry name" value="PAS"/>
    <property type="match status" value="1"/>
</dbReference>
<feature type="transmembrane region" description="Helical" evidence="13">
    <location>
        <begin position="12"/>
        <end position="33"/>
    </location>
</feature>
<evidence type="ECO:0000256" key="2">
    <source>
        <dbReference type="ARBA" id="ARBA00022475"/>
    </source>
</evidence>
<dbReference type="EC" id="2.7.13.3" evidence="16"/>
<dbReference type="Gene3D" id="1.10.287.130">
    <property type="match status" value="1"/>
</dbReference>
<evidence type="ECO:0000256" key="12">
    <source>
        <dbReference type="SAM" id="MobiDB-lite"/>
    </source>
</evidence>
<feature type="domain" description="PAS" evidence="15">
    <location>
        <begin position="219"/>
        <end position="254"/>
    </location>
</feature>
<protein>
    <submittedName>
        <fullName evidence="16">Two-component system CitB family sensor kinase</fullName>
        <ecNumber evidence="16">2.7.13.3</ecNumber>
    </submittedName>
</protein>
<evidence type="ECO:0000256" key="9">
    <source>
        <dbReference type="ARBA" id="ARBA00022989"/>
    </source>
</evidence>
<dbReference type="Gene3D" id="3.30.450.20">
    <property type="entry name" value="PAS domain"/>
    <property type="match status" value="2"/>
</dbReference>
<feature type="compositionally biased region" description="Basic and acidic residues" evidence="12">
    <location>
        <begin position="560"/>
        <end position="569"/>
    </location>
</feature>
<gene>
    <name evidence="16" type="ORF">J2S55_004747</name>
</gene>
<evidence type="ECO:0000256" key="3">
    <source>
        <dbReference type="ARBA" id="ARBA00022553"/>
    </source>
</evidence>
<evidence type="ECO:0000313" key="16">
    <source>
        <dbReference type="EMBL" id="MDP9865481.1"/>
    </source>
</evidence>
<dbReference type="InterPro" id="IPR035965">
    <property type="entry name" value="PAS-like_dom_sf"/>
</dbReference>
<dbReference type="InterPro" id="IPR036890">
    <property type="entry name" value="HATPase_C_sf"/>
</dbReference>
<dbReference type="InterPro" id="IPR005467">
    <property type="entry name" value="His_kinase_dom"/>
</dbReference>
<evidence type="ECO:0000256" key="6">
    <source>
        <dbReference type="ARBA" id="ARBA00022741"/>
    </source>
</evidence>
<comment type="caution">
    <text evidence="16">The sequence shown here is derived from an EMBL/GenBank/DDBJ whole genome shotgun (WGS) entry which is preliminary data.</text>
</comment>
<dbReference type="RefSeq" id="WP_306864899.1">
    <property type="nucleotide sequence ID" value="NZ_JAUSRB010000002.1"/>
</dbReference>
<dbReference type="Gene3D" id="3.30.565.10">
    <property type="entry name" value="Histidine kinase-like ATPase, C-terminal domain"/>
    <property type="match status" value="1"/>
</dbReference>
<evidence type="ECO:0000256" key="4">
    <source>
        <dbReference type="ARBA" id="ARBA00022679"/>
    </source>
</evidence>